<evidence type="ECO:0008006" key="9">
    <source>
        <dbReference type="Google" id="ProtNLM"/>
    </source>
</evidence>
<dbReference type="PANTHER" id="PTHR48208:SF2">
    <property type="entry name" value="CENTROMERE PROTEIN I"/>
    <property type="match status" value="1"/>
</dbReference>
<accession>A0AAD9Z105</accession>
<protein>
    <recommendedName>
        <fullName evidence="9">Mis6-domain-containing protein</fullName>
    </recommendedName>
</protein>
<evidence type="ECO:0000313" key="8">
    <source>
        <dbReference type="Proteomes" id="UP001276659"/>
    </source>
</evidence>
<dbReference type="CDD" id="cd22647">
    <property type="entry name" value="CTF3_NTD_HEAT"/>
    <property type="match status" value="1"/>
</dbReference>
<comment type="caution">
    <text evidence="7">The sequence shown here is derived from an EMBL/GenBank/DDBJ whole genome shotgun (WGS) entry which is preliminary data.</text>
</comment>
<evidence type="ECO:0000256" key="1">
    <source>
        <dbReference type="ARBA" id="ARBA00004123"/>
    </source>
</evidence>
<organism evidence="7 8">
    <name type="scientific">Lepraria neglecta</name>
    <dbReference type="NCBI Taxonomy" id="209136"/>
    <lineage>
        <taxon>Eukaryota</taxon>
        <taxon>Fungi</taxon>
        <taxon>Dikarya</taxon>
        <taxon>Ascomycota</taxon>
        <taxon>Pezizomycotina</taxon>
        <taxon>Lecanoromycetes</taxon>
        <taxon>OSLEUM clade</taxon>
        <taxon>Lecanoromycetidae</taxon>
        <taxon>Lecanorales</taxon>
        <taxon>Lecanorineae</taxon>
        <taxon>Stereocaulaceae</taxon>
        <taxon>Lepraria</taxon>
    </lineage>
</organism>
<dbReference type="GO" id="GO:0034080">
    <property type="term" value="P:CENP-A containing chromatin assembly"/>
    <property type="evidence" value="ECO:0007669"/>
    <property type="project" value="TreeGrafter"/>
</dbReference>
<evidence type="ECO:0000256" key="2">
    <source>
        <dbReference type="ARBA" id="ARBA00004584"/>
    </source>
</evidence>
<evidence type="ECO:0000256" key="4">
    <source>
        <dbReference type="ARBA" id="ARBA00022454"/>
    </source>
</evidence>
<dbReference type="Pfam" id="PF07778">
    <property type="entry name" value="CENP-I"/>
    <property type="match status" value="1"/>
</dbReference>
<keyword evidence="5" id="KW-0539">Nucleus</keyword>
<dbReference type="AlphaFoldDB" id="A0AAD9Z105"/>
<dbReference type="GO" id="GO:0000070">
    <property type="term" value="P:mitotic sister chromatid segregation"/>
    <property type="evidence" value="ECO:0007669"/>
    <property type="project" value="TreeGrafter"/>
</dbReference>
<reference evidence="7" key="1">
    <citation type="submission" date="2022-11" db="EMBL/GenBank/DDBJ databases">
        <title>Chromosomal genome sequence assembly and mating type (MAT) locus characterization of the leprose asexual lichenized fungus Lepraria neglecta (Nyl.) Erichsen.</title>
        <authorList>
            <person name="Allen J.L."/>
            <person name="Pfeffer B."/>
        </authorList>
    </citation>
    <scope>NUCLEOTIDE SEQUENCE</scope>
    <source>
        <strain evidence="7">Allen 5258</strain>
    </source>
</reference>
<dbReference type="GO" id="GO:0005634">
    <property type="term" value="C:nucleus"/>
    <property type="evidence" value="ECO:0007669"/>
    <property type="project" value="UniProtKB-SubCell"/>
</dbReference>
<evidence type="ECO:0000313" key="7">
    <source>
        <dbReference type="EMBL" id="KAK3169549.1"/>
    </source>
</evidence>
<proteinExistence type="inferred from homology"/>
<keyword evidence="8" id="KW-1185">Reference proteome</keyword>
<evidence type="ECO:0000256" key="5">
    <source>
        <dbReference type="ARBA" id="ARBA00023242"/>
    </source>
</evidence>
<dbReference type="Proteomes" id="UP001276659">
    <property type="component" value="Unassembled WGS sequence"/>
</dbReference>
<name>A0AAD9Z105_9LECA</name>
<dbReference type="EMBL" id="JASNWA010000009">
    <property type="protein sequence ID" value="KAK3169549.1"/>
    <property type="molecule type" value="Genomic_DNA"/>
</dbReference>
<dbReference type="GO" id="GO:0000939">
    <property type="term" value="C:inner kinetochore"/>
    <property type="evidence" value="ECO:0007669"/>
    <property type="project" value="TreeGrafter"/>
</dbReference>
<sequence>MPAAIVDQGQRIPPSLQEALDHIRIASEIQTKKKYPVLKSSLDTVHSHAQKNGLPGSALRILIDATALPSSLDQTSQNAIIKSLYPAGKVSSDLICIIIGSLGHGSRKATLSTQQMLLRWVIMVSDYLEEAAQLSSFYNVLFNLLDMMSVCAELCHLLARITRRKHVRPFRIQMLQELSRSVGQDAALLKLMHVYDKYAPGFFELRKTKRTLEFPHPDPEWGSQLERIQKGTVHLSVKTNSQLASSRFLRRRTTTTAHTASTTQQSNGTDIFVNQLENVKISDLTTSDLEDPVLQRYMILKAQTAGLSDVDEYLTPVFEEHLQKLISGQRRSQEFSKLLESLLDYTRYAKILPQSAITFFQSYLPKWDGQQNQQVILDLLSYIPIQPFEGKLSLWCHPFPAAAASRTHPPLNAALMDTCNLLFRSRAFNTSDANALGCQVPPAIIPRLSSYTASLDPPQSLSGLFSLSSNPVLAALSIACFREMEDHAEEERPGSVRVRHEGPVTQKSLVQLGKEGGVRIDWKEYRVAVLRWLEGMGVKGVRELGGAAMKGLLGGQNSVAGAKEGSVS</sequence>
<comment type="subcellular location">
    <subcellularLocation>
        <location evidence="2">Chromosome</location>
        <location evidence="2">Centromere</location>
    </subcellularLocation>
    <subcellularLocation>
        <location evidence="1">Nucleus</location>
    </subcellularLocation>
</comment>
<keyword evidence="6" id="KW-0137">Centromere</keyword>
<evidence type="ECO:0000256" key="3">
    <source>
        <dbReference type="ARBA" id="ARBA00005470"/>
    </source>
</evidence>
<keyword evidence="4" id="KW-0158">Chromosome</keyword>
<evidence type="ECO:0000256" key="6">
    <source>
        <dbReference type="ARBA" id="ARBA00023328"/>
    </source>
</evidence>
<dbReference type="PANTHER" id="PTHR48208">
    <property type="entry name" value="CENTROMERE PROTEIN I"/>
    <property type="match status" value="1"/>
</dbReference>
<comment type="similarity">
    <text evidence="3">Belongs to the CENP-I/CTF3 family.</text>
</comment>
<gene>
    <name evidence="7" type="ORF">OEA41_008933</name>
</gene>
<dbReference type="InterPro" id="IPR012485">
    <property type="entry name" value="CENP-I"/>
</dbReference>